<dbReference type="EMBL" id="JAIWYP010000007">
    <property type="protein sequence ID" value="KAH3795529.1"/>
    <property type="molecule type" value="Genomic_DNA"/>
</dbReference>
<protein>
    <submittedName>
        <fullName evidence="1">Uncharacterized protein</fullName>
    </submittedName>
</protein>
<keyword evidence="2" id="KW-1185">Reference proteome</keyword>
<dbReference type="Proteomes" id="UP000828390">
    <property type="component" value="Unassembled WGS sequence"/>
</dbReference>
<dbReference type="AlphaFoldDB" id="A0A9D4J4E4"/>
<sequence>MESQQDWTTSQDSWCRKGDRNQRLIKHLQQHLADRGMAHTGDPSSSIFLRKATYCCSGTIYLLASSATRAGHAKDFA</sequence>
<name>A0A9D4J4E4_DREPO</name>
<proteinExistence type="predicted"/>
<gene>
    <name evidence="1" type="ORF">DPMN_149084</name>
</gene>
<evidence type="ECO:0000313" key="1">
    <source>
        <dbReference type="EMBL" id="KAH3795529.1"/>
    </source>
</evidence>
<comment type="caution">
    <text evidence="1">The sequence shown here is derived from an EMBL/GenBank/DDBJ whole genome shotgun (WGS) entry which is preliminary data.</text>
</comment>
<reference evidence="1" key="1">
    <citation type="journal article" date="2019" name="bioRxiv">
        <title>The Genome of the Zebra Mussel, Dreissena polymorpha: A Resource for Invasive Species Research.</title>
        <authorList>
            <person name="McCartney M.A."/>
            <person name="Auch B."/>
            <person name="Kono T."/>
            <person name="Mallez S."/>
            <person name="Zhang Y."/>
            <person name="Obille A."/>
            <person name="Becker A."/>
            <person name="Abrahante J.E."/>
            <person name="Garbe J."/>
            <person name="Badalamenti J.P."/>
            <person name="Herman A."/>
            <person name="Mangelson H."/>
            <person name="Liachko I."/>
            <person name="Sullivan S."/>
            <person name="Sone E.D."/>
            <person name="Koren S."/>
            <person name="Silverstein K.A.T."/>
            <person name="Beckman K.B."/>
            <person name="Gohl D.M."/>
        </authorList>
    </citation>
    <scope>NUCLEOTIDE SEQUENCE</scope>
    <source>
        <strain evidence="1">Duluth1</strain>
        <tissue evidence="1">Whole animal</tissue>
    </source>
</reference>
<evidence type="ECO:0000313" key="2">
    <source>
        <dbReference type="Proteomes" id="UP000828390"/>
    </source>
</evidence>
<reference evidence="1" key="2">
    <citation type="submission" date="2020-11" db="EMBL/GenBank/DDBJ databases">
        <authorList>
            <person name="McCartney M.A."/>
            <person name="Auch B."/>
            <person name="Kono T."/>
            <person name="Mallez S."/>
            <person name="Becker A."/>
            <person name="Gohl D.M."/>
            <person name="Silverstein K.A.T."/>
            <person name="Koren S."/>
            <person name="Bechman K.B."/>
            <person name="Herman A."/>
            <person name="Abrahante J.E."/>
            <person name="Garbe J."/>
        </authorList>
    </citation>
    <scope>NUCLEOTIDE SEQUENCE</scope>
    <source>
        <strain evidence="1">Duluth1</strain>
        <tissue evidence="1">Whole animal</tissue>
    </source>
</reference>
<accession>A0A9D4J4E4</accession>
<organism evidence="1 2">
    <name type="scientific">Dreissena polymorpha</name>
    <name type="common">Zebra mussel</name>
    <name type="synonym">Mytilus polymorpha</name>
    <dbReference type="NCBI Taxonomy" id="45954"/>
    <lineage>
        <taxon>Eukaryota</taxon>
        <taxon>Metazoa</taxon>
        <taxon>Spiralia</taxon>
        <taxon>Lophotrochozoa</taxon>
        <taxon>Mollusca</taxon>
        <taxon>Bivalvia</taxon>
        <taxon>Autobranchia</taxon>
        <taxon>Heteroconchia</taxon>
        <taxon>Euheterodonta</taxon>
        <taxon>Imparidentia</taxon>
        <taxon>Neoheterodontei</taxon>
        <taxon>Myida</taxon>
        <taxon>Dreissenoidea</taxon>
        <taxon>Dreissenidae</taxon>
        <taxon>Dreissena</taxon>
    </lineage>
</organism>